<feature type="domain" description="DNA2/NAM7 helicase helicase" evidence="20">
    <location>
        <begin position="494"/>
        <end position="795"/>
    </location>
</feature>
<evidence type="ECO:0000256" key="1">
    <source>
        <dbReference type="ARBA" id="ARBA00004642"/>
    </source>
</evidence>
<dbReference type="PANTHER" id="PTHR10887:SF5">
    <property type="entry name" value="RNA HELICASE AQUARIUS"/>
    <property type="match status" value="1"/>
</dbReference>
<evidence type="ECO:0000313" key="25">
    <source>
        <dbReference type="EMBL" id="KAK9708075.1"/>
    </source>
</evidence>
<dbReference type="GO" id="GO:0071013">
    <property type="term" value="C:catalytic step 2 spliceosome"/>
    <property type="evidence" value="ECO:0007669"/>
    <property type="project" value="TreeGrafter"/>
</dbReference>
<evidence type="ECO:0000259" key="23">
    <source>
        <dbReference type="Pfam" id="PF21143"/>
    </source>
</evidence>
<dbReference type="GO" id="GO:0006397">
    <property type="term" value="P:mRNA processing"/>
    <property type="evidence" value="ECO:0007669"/>
    <property type="project" value="UniProtKB-KW"/>
</dbReference>
<keyword evidence="8" id="KW-0067">ATP-binding</keyword>
<comment type="similarity">
    <text evidence="15">Belongs to the CWF11 family.</text>
</comment>
<comment type="catalytic activity">
    <reaction evidence="13">
        <text>ATP + H2O = ADP + phosphate + H(+)</text>
        <dbReference type="Rhea" id="RHEA:13065"/>
        <dbReference type="ChEBI" id="CHEBI:15377"/>
        <dbReference type="ChEBI" id="CHEBI:15378"/>
        <dbReference type="ChEBI" id="CHEBI:30616"/>
        <dbReference type="ChEBI" id="CHEBI:43474"/>
        <dbReference type="ChEBI" id="CHEBI:456216"/>
        <dbReference type="EC" id="3.6.4.13"/>
    </reaction>
</comment>
<feature type="domain" description="RNA helicase aquarius N-terminal" evidence="22">
    <location>
        <begin position="1"/>
        <end position="114"/>
    </location>
</feature>
<dbReference type="Pfam" id="PF13087">
    <property type="entry name" value="AAA_12"/>
    <property type="match status" value="1"/>
</dbReference>
<name>A0AAW1JUC4_POPJA</name>
<evidence type="ECO:0000256" key="9">
    <source>
        <dbReference type="ARBA" id="ARBA00022884"/>
    </source>
</evidence>
<dbReference type="Pfam" id="PF16399">
    <property type="entry name" value="Aquarius_N_1st"/>
    <property type="match status" value="1"/>
</dbReference>
<gene>
    <name evidence="25" type="ORF">QE152_g27478</name>
</gene>
<evidence type="ECO:0000256" key="13">
    <source>
        <dbReference type="ARBA" id="ARBA00047984"/>
    </source>
</evidence>
<dbReference type="CDD" id="cd18808">
    <property type="entry name" value="SF1_C_Upf1"/>
    <property type="match status" value="1"/>
</dbReference>
<dbReference type="GO" id="GO:0003724">
    <property type="term" value="F:RNA helicase activity"/>
    <property type="evidence" value="ECO:0007669"/>
    <property type="project" value="UniProtKB-EC"/>
</dbReference>
<evidence type="ECO:0000256" key="14">
    <source>
        <dbReference type="ARBA" id="ARBA00057313"/>
    </source>
</evidence>
<dbReference type="InterPro" id="IPR027417">
    <property type="entry name" value="P-loop_NTPase"/>
</dbReference>
<keyword evidence="3" id="KW-0507">mRNA processing</keyword>
<reference evidence="25 26" key="1">
    <citation type="journal article" date="2024" name="BMC Genomics">
        <title>De novo assembly and annotation of Popillia japonica's genome with initial clues to its potential as an invasive pest.</title>
        <authorList>
            <person name="Cucini C."/>
            <person name="Boschi S."/>
            <person name="Funari R."/>
            <person name="Cardaioli E."/>
            <person name="Iannotti N."/>
            <person name="Marturano G."/>
            <person name="Paoli F."/>
            <person name="Bruttini M."/>
            <person name="Carapelli A."/>
            <person name="Frati F."/>
            <person name="Nardi F."/>
        </authorList>
    </citation>
    <scope>NUCLEOTIDE SEQUENCE [LARGE SCALE GENOMIC DNA]</scope>
    <source>
        <strain evidence="25">DMR45628</strain>
    </source>
</reference>
<dbReference type="InterPro" id="IPR045055">
    <property type="entry name" value="DNA2/NAM7-like"/>
</dbReference>
<evidence type="ECO:0000256" key="6">
    <source>
        <dbReference type="ARBA" id="ARBA00022801"/>
    </source>
</evidence>
<proteinExistence type="inferred from homology"/>
<evidence type="ECO:0000259" key="24">
    <source>
        <dbReference type="Pfam" id="PF21144"/>
    </source>
</evidence>
<dbReference type="InterPro" id="IPR041677">
    <property type="entry name" value="DNA2/NAM7_AAA_11"/>
</dbReference>
<evidence type="ECO:0000256" key="11">
    <source>
        <dbReference type="ARBA" id="ARBA00023187"/>
    </source>
</evidence>
<accession>A0AAW1JUC4</accession>
<comment type="function">
    <text evidence="14">Involved in pre-mRNA splicing as component of the spliceosome. Intron-binding spliceosomal protein required to link pre-mRNA splicing and snoRNP (small nucleolar ribonucleoprotein) biogenesis. Plays a key role in position-dependent assembly of intron-encoded box C/D small snoRNP, splicing being required for snoRNP assembly. May act by helping the folding of the snoRNA sequence. Binds to intron of pre-mRNAs in a sequence-independent manner, contacting the region between snoRNA and the branchpoint of introns (40 nucleotides upstream of the branchpoint) during the late stages of splicing. Has ATP-dependent RNA helicase activity and can unwind double-stranded RNA molecules with a 3' overhang (in vitro).</text>
</comment>
<dbReference type="Pfam" id="PF21144">
    <property type="entry name" value="Aquarius_N_3rd"/>
    <property type="match status" value="1"/>
</dbReference>
<evidence type="ECO:0000256" key="7">
    <source>
        <dbReference type="ARBA" id="ARBA00022806"/>
    </source>
</evidence>
<evidence type="ECO:0000313" key="26">
    <source>
        <dbReference type="Proteomes" id="UP001458880"/>
    </source>
</evidence>
<evidence type="ECO:0000256" key="8">
    <source>
        <dbReference type="ARBA" id="ARBA00022840"/>
    </source>
</evidence>
<dbReference type="FunFam" id="3.40.50.300:FF:000396">
    <property type="entry name" value="RNA helicase aquarius"/>
    <property type="match status" value="1"/>
</dbReference>
<evidence type="ECO:0000256" key="18">
    <source>
        <dbReference type="ARBA" id="ARBA00083796"/>
    </source>
</evidence>
<keyword evidence="12" id="KW-0539">Nucleus</keyword>
<dbReference type="AlphaFoldDB" id="A0AAW1JUC4"/>
<keyword evidence="11" id="KW-0508">mRNA splicing</keyword>
<dbReference type="InterPro" id="IPR048967">
    <property type="entry name" value="Aquarius_insert"/>
</dbReference>
<dbReference type="EC" id="3.6.4.13" evidence="2"/>
<protein>
    <recommendedName>
        <fullName evidence="17">RNA helicase aquarius</fullName>
        <ecNumber evidence="2">3.6.4.13</ecNumber>
    </recommendedName>
    <alternativeName>
        <fullName evidence="18">Intron-binding protein of 160 kDa</fullName>
    </alternativeName>
</protein>
<dbReference type="GO" id="GO:0016787">
    <property type="term" value="F:hydrolase activity"/>
    <property type="evidence" value="ECO:0007669"/>
    <property type="project" value="UniProtKB-KW"/>
</dbReference>
<dbReference type="GO" id="GO:0005524">
    <property type="term" value="F:ATP binding"/>
    <property type="evidence" value="ECO:0007669"/>
    <property type="project" value="UniProtKB-KW"/>
</dbReference>
<keyword evidence="7" id="KW-0347">Helicase</keyword>
<dbReference type="SUPFAM" id="SSF52540">
    <property type="entry name" value="P-loop containing nucleoside triphosphate hydrolases"/>
    <property type="match status" value="1"/>
</dbReference>
<dbReference type="InterPro" id="IPR047187">
    <property type="entry name" value="SF1_C_Upf1"/>
</dbReference>
<organism evidence="25 26">
    <name type="scientific">Popillia japonica</name>
    <name type="common">Japanese beetle</name>
    <dbReference type="NCBI Taxonomy" id="7064"/>
    <lineage>
        <taxon>Eukaryota</taxon>
        <taxon>Metazoa</taxon>
        <taxon>Ecdysozoa</taxon>
        <taxon>Arthropoda</taxon>
        <taxon>Hexapoda</taxon>
        <taxon>Insecta</taxon>
        <taxon>Pterygota</taxon>
        <taxon>Neoptera</taxon>
        <taxon>Endopterygota</taxon>
        <taxon>Coleoptera</taxon>
        <taxon>Polyphaga</taxon>
        <taxon>Scarabaeiformia</taxon>
        <taxon>Scarabaeidae</taxon>
        <taxon>Rutelinae</taxon>
        <taxon>Popillia</taxon>
    </lineage>
</organism>
<dbReference type="Pfam" id="PF13086">
    <property type="entry name" value="AAA_11"/>
    <property type="match status" value="1"/>
</dbReference>
<feature type="compositionally biased region" description="Basic and acidic residues" evidence="19">
    <location>
        <begin position="1135"/>
        <end position="1145"/>
    </location>
</feature>
<evidence type="ECO:0000256" key="17">
    <source>
        <dbReference type="ARBA" id="ARBA00069875"/>
    </source>
</evidence>
<dbReference type="Pfam" id="PF21143">
    <property type="entry name" value="Aquarius_N_2nd"/>
    <property type="match status" value="1"/>
</dbReference>
<evidence type="ECO:0000256" key="2">
    <source>
        <dbReference type="ARBA" id="ARBA00012552"/>
    </source>
</evidence>
<comment type="caution">
    <text evidence="25">The sequence shown here is derived from an EMBL/GenBank/DDBJ whole genome shotgun (WGS) entry which is preliminary data.</text>
</comment>
<keyword evidence="5" id="KW-0547">Nucleotide-binding</keyword>
<evidence type="ECO:0000256" key="19">
    <source>
        <dbReference type="SAM" id="MobiDB-lite"/>
    </source>
</evidence>
<keyword evidence="4" id="KW-0747">Spliceosome</keyword>
<keyword evidence="6" id="KW-0378">Hydrolase</keyword>
<keyword evidence="10" id="KW-0007">Acetylation</keyword>
<feature type="region of interest" description="Disordered" evidence="19">
    <location>
        <begin position="1085"/>
        <end position="1159"/>
    </location>
</feature>
<comment type="subcellular location">
    <subcellularLocation>
        <location evidence="1">Nucleus</location>
        <location evidence="1">Nucleoplasm</location>
    </subcellularLocation>
</comment>
<feature type="domain" description="DNA2/NAM7 helicase-like C-terminal" evidence="21">
    <location>
        <begin position="804"/>
        <end position="994"/>
    </location>
</feature>
<evidence type="ECO:0000256" key="4">
    <source>
        <dbReference type="ARBA" id="ARBA00022728"/>
    </source>
</evidence>
<feature type="domain" description="RNA helicase aquarius insertion" evidence="24">
    <location>
        <begin position="407"/>
        <end position="482"/>
    </location>
</feature>
<evidence type="ECO:0000256" key="3">
    <source>
        <dbReference type="ARBA" id="ARBA00022664"/>
    </source>
</evidence>
<dbReference type="CDD" id="cd17935">
    <property type="entry name" value="EEXXQc_AQR"/>
    <property type="match status" value="1"/>
</dbReference>
<evidence type="ECO:0000256" key="16">
    <source>
        <dbReference type="ARBA" id="ARBA00063921"/>
    </source>
</evidence>
<dbReference type="Gene3D" id="3.40.50.300">
    <property type="entry name" value="P-loop containing nucleotide triphosphate hydrolases"/>
    <property type="match status" value="2"/>
</dbReference>
<dbReference type="EMBL" id="JASPKY010000337">
    <property type="protein sequence ID" value="KAK9708075.1"/>
    <property type="molecule type" value="Genomic_DNA"/>
</dbReference>
<dbReference type="GO" id="GO:0003729">
    <property type="term" value="F:mRNA binding"/>
    <property type="evidence" value="ECO:0007669"/>
    <property type="project" value="TreeGrafter"/>
</dbReference>
<dbReference type="InterPro" id="IPR032174">
    <property type="entry name" value="Aquarius_N"/>
</dbReference>
<dbReference type="Proteomes" id="UP001458880">
    <property type="component" value="Unassembled WGS sequence"/>
</dbReference>
<comment type="subunit">
    <text evidence="16">Identified in the spliceosome C complex. Component of the XAB2 complex, a multimeric protein complex composed of XAB2, PRPF19, AQR, ZNF830, ISY1, and PPIE. Identified in a pentameric intron-binding (IB) complex composed of AQR, XAB2, ISY1, ZNF830 and PPIE that is incorporated into the spliceosome as a preassembled complex. The IB complex does not contain PRPF19. Within the spliceosome, interacts with SNRPA1, SF3B1, SF3B3, SF3A1 and SF3A2.</text>
</comment>
<evidence type="ECO:0000256" key="10">
    <source>
        <dbReference type="ARBA" id="ARBA00022990"/>
    </source>
</evidence>
<keyword evidence="9" id="KW-0694">RNA-binding</keyword>
<dbReference type="PANTHER" id="PTHR10887">
    <property type="entry name" value="DNA2/NAM7 HELICASE FAMILY"/>
    <property type="match status" value="1"/>
</dbReference>
<evidence type="ECO:0000259" key="21">
    <source>
        <dbReference type="Pfam" id="PF13087"/>
    </source>
</evidence>
<dbReference type="GO" id="GO:0008380">
    <property type="term" value="P:RNA splicing"/>
    <property type="evidence" value="ECO:0007669"/>
    <property type="project" value="UniProtKB-KW"/>
</dbReference>
<evidence type="ECO:0000256" key="5">
    <source>
        <dbReference type="ARBA" id="ARBA00022741"/>
    </source>
</evidence>
<evidence type="ECO:0000256" key="15">
    <source>
        <dbReference type="ARBA" id="ARBA00061244"/>
    </source>
</evidence>
<evidence type="ECO:0000259" key="22">
    <source>
        <dbReference type="Pfam" id="PF16399"/>
    </source>
</evidence>
<sequence>MLKFYSRFEISDETGDPLTDHDMTQLHYSKITSLQKAVFAKFPELRNFALANVGSVHTKEQLLKHFTPLSQENLRAIATYLHLVPSPEIEKEYPWCRYDTEFLRELLVSRHEKRSSQLEALNEMPLYPTEDVIWDENVVPTAYFSGEGCLALPKLNLQFLTTLHDYLLRNFNLFRLESTYEIRQDIEDAVSRLCPWKSEDSTVYWGGWARMAQPILSFAVVEVAKPNIGEKRPSRVRADVSVNLAVRPEIKSEWENLRKHDVCFLITVQPPNPIGTRYNYKEPFIPQVGLKCVRGCEVEGMLDSNGRVIEDGPEPRPSLPGDQRTYRVWLDSNQYFIDMNNTDDGKDDVYGGFNILLRRKPKENNFKAVLETIRELMNTECVVPEWLHDIILGYGDPSAANYSKMPNQISSMDFNDTLIDMDHLRSCFPSYEVKVKTDNPAKLVRPFKLTFEDLGKEGEEKKQNVIVVEPHIIPKRGPYLFNEPKKNTIPFTPTQVEAIKSGMQPGLTLVVGPPGTGKTDVAVQIISNLYHNFPSQRTLIVTHSNQALNQLFEKIVELDIDERHLLRLGHGEEALETEKDFSRYGRVNYVLAKRLDLLMEVQRLQESLEVSGDVAYTCETAGHFYLYQILSRWEQFESIVRPKTGKPVAVETVEKEFPFTKFFTNAPQPLFKQKSFEDDLEIADSCFRYIKHIFDELEEFRAFELLRSGLDRSKYLLVKEAKIIAMTCTHAALKRKELVEMGFKYDNILMEEAAQILEIETFIPLLLQNPQDGYNRLKRWIMIGDHHQLPPVIKNMAFQKYSNMEQSLFTRLVRLGVPTVDLDGQGRSRPSICNLYRWRYKQLGNLAHVLNWSEYQLANAGFAYDFQLIDVQDFNSVGESEPSPYFYQNLAEAEYCVAVFMFMRLIGYPANKISILTTYNGQKHLIRDVINTRCADNPLIGRPHKVTTVDKYQGQQNDYILLSLVRTKAVGHLRDVRRLVVAMSRARLGLYVFARVSLFQNCFELTPAFQQLMSRPTKLSLILNEAYPTTRRQNENPSTNVMEVQEMTQMANFVYSYYMEKVKVMKDYYQSQRKWDKPGACEIKQHEGIISSHPGEDRDTDSEDEDYDKKQLPVPIQDEPVEDSCNSEANTSVDTTKESEEKDVIESTDNTTEDVPPVS</sequence>
<dbReference type="InterPro" id="IPR048966">
    <property type="entry name" value="Aquarius_b-barrel"/>
</dbReference>
<dbReference type="InterPro" id="IPR041679">
    <property type="entry name" value="DNA2/NAM7-like_C"/>
</dbReference>
<feature type="domain" description="RNA helicase aquarius beta-barrel" evidence="23">
    <location>
        <begin position="195"/>
        <end position="359"/>
    </location>
</feature>
<dbReference type="GO" id="GO:0005654">
    <property type="term" value="C:nucleoplasm"/>
    <property type="evidence" value="ECO:0007669"/>
    <property type="project" value="UniProtKB-SubCell"/>
</dbReference>
<keyword evidence="26" id="KW-1185">Reference proteome</keyword>
<feature type="compositionally biased region" description="Polar residues" evidence="19">
    <location>
        <begin position="1124"/>
        <end position="1134"/>
    </location>
</feature>
<evidence type="ECO:0000256" key="12">
    <source>
        <dbReference type="ARBA" id="ARBA00023242"/>
    </source>
</evidence>
<evidence type="ECO:0000259" key="20">
    <source>
        <dbReference type="Pfam" id="PF13086"/>
    </source>
</evidence>